<name>A0A8H5BXN8_9AGAR</name>
<protein>
    <submittedName>
        <fullName evidence="2">Uncharacterized protein</fullName>
    </submittedName>
</protein>
<evidence type="ECO:0000313" key="3">
    <source>
        <dbReference type="Proteomes" id="UP000567179"/>
    </source>
</evidence>
<reference evidence="2 3" key="1">
    <citation type="journal article" date="2020" name="ISME J.">
        <title>Uncovering the hidden diversity of litter-decomposition mechanisms in mushroom-forming fungi.</title>
        <authorList>
            <person name="Floudas D."/>
            <person name="Bentzer J."/>
            <person name="Ahren D."/>
            <person name="Johansson T."/>
            <person name="Persson P."/>
            <person name="Tunlid A."/>
        </authorList>
    </citation>
    <scope>NUCLEOTIDE SEQUENCE [LARGE SCALE GENOMIC DNA]</scope>
    <source>
        <strain evidence="2 3">CBS 101986</strain>
    </source>
</reference>
<gene>
    <name evidence="2" type="ORF">D9619_006070</name>
</gene>
<feature type="region of interest" description="Disordered" evidence="1">
    <location>
        <begin position="80"/>
        <end position="102"/>
    </location>
</feature>
<comment type="caution">
    <text evidence="2">The sequence shown here is derived from an EMBL/GenBank/DDBJ whole genome shotgun (WGS) entry which is preliminary data.</text>
</comment>
<dbReference type="EMBL" id="JAACJJ010000001">
    <property type="protein sequence ID" value="KAF5330277.1"/>
    <property type="molecule type" value="Genomic_DNA"/>
</dbReference>
<feature type="compositionally biased region" description="Acidic residues" evidence="1">
    <location>
        <begin position="82"/>
        <end position="94"/>
    </location>
</feature>
<organism evidence="2 3">
    <name type="scientific">Psilocybe cf. subviscida</name>
    <dbReference type="NCBI Taxonomy" id="2480587"/>
    <lineage>
        <taxon>Eukaryota</taxon>
        <taxon>Fungi</taxon>
        <taxon>Dikarya</taxon>
        <taxon>Basidiomycota</taxon>
        <taxon>Agaricomycotina</taxon>
        <taxon>Agaricomycetes</taxon>
        <taxon>Agaricomycetidae</taxon>
        <taxon>Agaricales</taxon>
        <taxon>Agaricineae</taxon>
        <taxon>Strophariaceae</taxon>
        <taxon>Psilocybe</taxon>
    </lineage>
</organism>
<sequence>MAILNDLPPEILHDIVLELVAEYIDTAITAPPDDLDLVTDDSELSEWFTDSEGEDDDDTFDELYNSDSGYDSEESLHVISENDQDSEEDEDDHDYEPVDSAHTDPSYLLSRWVTLEGATPRDYAYITKWVVWDLVEMKTKLPENIISVLLQSSHRIREETLYILCTALGTRRTPHGSLDKNPWRLLLFLRRMYRIANVEPFQLTWDVYPAMITPLVKSYLGLAMLSYSLRNMELFVCMPITTSCDILQAMWRQLDVASEIPQAILRSRVSTRLDMMDVHVRRYPAVKFHCSEIIASMKASITLLGTSNDPVFAVQMSEVPQLAKVVRNLAEFDRKYMDKNRYPELTSPQVKATGILKVLKNVKHLKCIPQYREHKGLISASRDAAALLVKWKRRAEGSAFIVL</sequence>
<dbReference type="AlphaFoldDB" id="A0A8H5BXN8"/>
<proteinExistence type="predicted"/>
<keyword evidence="3" id="KW-1185">Reference proteome</keyword>
<accession>A0A8H5BXN8</accession>
<evidence type="ECO:0000256" key="1">
    <source>
        <dbReference type="SAM" id="MobiDB-lite"/>
    </source>
</evidence>
<dbReference type="OrthoDB" id="3028554at2759"/>
<dbReference type="Proteomes" id="UP000567179">
    <property type="component" value="Unassembled WGS sequence"/>
</dbReference>
<evidence type="ECO:0000313" key="2">
    <source>
        <dbReference type="EMBL" id="KAF5330277.1"/>
    </source>
</evidence>